<comment type="caution">
    <text evidence="1">The sequence shown here is derived from an EMBL/GenBank/DDBJ whole genome shotgun (WGS) entry which is preliminary data.</text>
</comment>
<evidence type="ECO:0000313" key="1">
    <source>
        <dbReference type="EMBL" id="VEL39081.1"/>
    </source>
</evidence>
<dbReference type="AlphaFoldDB" id="A0A3S5FGM1"/>
<protein>
    <submittedName>
        <fullName evidence="1">Uncharacterized protein</fullName>
    </submittedName>
</protein>
<gene>
    <name evidence="1" type="ORF">PXEA_LOCUS32521</name>
</gene>
<organism evidence="1 2">
    <name type="scientific">Protopolystoma xenopodis</name>
    <dbReference type="NCBI Taxonomy" id="117903"/>
    <lineage>
        <taxon>Eukaryota</taxon>
        <taxon>Metazoa</taxon>
        <taxon>Spiralia</taxon>
        <taxon>Lophotrochozoa</taxon>
        <taxon>Platyhelminthes</taxon>
        <taxon>Monogenea</taxon>
        <taxon>Polyopisthocotylea</taxon>
        <taxon>Polystomatidea</taxon>
        <taxon>Polystomatidae</taxon>
        <taxon>Protopolystoma</taxon>
    </lineage>
</organism>
<dbReference type="Proteomes" id="UP000784294">
    <property type="component" value="Unassembled WGS sequence"/>
</dbReference>
<sequence length="72" mass="7943">MILPIPLSLALVCRRDTPSGHPLVLTIYQVSEKATCPLVHQPLSNRVNNQFNPYPICVCSSLCSIMLSTNPH</sequence>
<reference evidence="1" key="1">
    <citation type="submission" date="2018-11" db="EMBL/GenBank/DDBJ databases">
        <authorList>
            <consortium name="Pathogen Informatics"/>
        </authorList>
    </citation>
    <scope>NUCLEOTIDE SEQUENCE</scope>
</reference>
<name>A0A3S5FGM1_9PLAT</name>
<keyword evidence="2" id="KW-1185">Reference proteome</keyword>
<evidence type="ECO:0000313" key="2">
    <source>
        <dbReference type="Proteomes" id="UP000784294"/>
    </source>
</evidence>
<proteinExistence type="predicted"/>
<dbReference type="EMBL" id="CAAALY010260025">
    <property type="protein sequence ID" value="VEL39081.1"/>
    <property type="molecule type" value="Genomic_DNA"/>
</dbReference>
<accession>A0A3S5FGM1</accession>